<evidence type="ECO:0000256" key="5">
    <source>
        <dbReference type="ARBA" id="ARBA00047761"/>
    </source>
</evidence>
<name>A0A6B2LHY7_9EUKA</name>
<dbReference type="PROSITE" id="PS50054">
    <property type="entry name" value="TYR_PHOSPHATASE_DUAL"/>
    <property type="match status" value="1"/>
</dbReference>
<dbReference type="AlphaFoldDB" id="A0A6B2LHY7"/>
<accession>A0A6B2LHY7</accession>
<evidence type="ECO:0000259" key="6">
    <source>
        <dbReference type="PROSITE" id="PS50054"/>
    </source>
</evidence>
<evidence type="ECO:0000256" key="1">
    <source>
        <dbReference type="ARBA" id="ARBA00008601"/>
    </source>
</evidence>
<dbReference type="GO" id="GO:0043409">
    <property type="term" value="P:negative regulation of MAPK cascade"/>
    <property type="evidence" value="ECO:0007669"/>
    <property type="project" value="TreeGrafter"/>
</dbReference>
<dbReference type="Pfam" id="PF00782">
    <property type="entry name" value="DSPc"/>
    <property type="match status" value="1"/>
</dbReference>
<protein>
    <recommendedName>
        <fullName evidence="2">protein-tyrosine-phosphatase</fullName>
        <ecNumber evidence="2">3.1.3.48</ecNumber>
    </recommendedName>
</protein>
<dbReference type="InterPro" id="IPR020422">
    <property type="entry name" value="TYR_PHOSPHATASE_DUAL_dom"/>
</dbReference>
<keyword evidence="3" id="KW-0378">Hydrolase</keyword>
<dbReference type="InterPro" id="IPR000340">
    <property type="entry name" value="Dual-sp_phosphatase_cat-dom"/>
</dbReference>
<evidence type="ECO:0000256" key="2">
    <source>
        <dbReference type="ARBA" id="ARBA00013064"/>
    </source>
</evidence>
<dbReference type="PROSITE" id="PS00383">
    <property type="entry name" value="TYR_PHOSPHATASE_1"/>
    <property type="match status" value="1"/>
</dbReference>
<dbReference type="GO" id="GO:0017017">
    <property type="term" value="F:MAP kinase tyrosine/serine/threonine phosphatase activity"/>
    <property type="evidence" value="ECO:0007669"/>
    <property type="project" value="TreeGrafter"/>
</dbReference>
<dbReference type="GO" id="GO:0033550">
    <property type="term" value="F:MAP kinase tyrosine phosphatase activity"/>
    <property type="evidence" value="ECO:0007669"/>
    <property type="project" value="TreeGrafter"/>
</dbReference>
<evidence type="ECO:0000259" key="7">
    <source>
        <dbReference type="PROSITE" id="PS50056"/>
    </source>
</evidence>
<dbReference type="PROSITE" id="PS50056">
    <property type="entry name" value="TYR_PHOSPHATASE_2"/>
    <property type="match status" value="1"/>
</dbReference>
<organism evidence="8">
    <name type="scientific">Arcella intermedia</name>
    <dbReference type="NCBI Taxonomy" id="1963864"/>
    <lineage>
        <taxon>Eukaryota</taxon>
        <taxon>Amoebozoa</taxon>
        <taxon>Tubulinea</taxon>
        <taxon>Elardia</taxon>
        <taxon>Arcellinida</taxon>
        <taxon>Sphaerothecina</taxon>
        <taxon>Arcellidae</taxon>
        <taxon>Arcella</taxon>
    </lineage>
</organism>
<feature type="domain" description="Tyrosine-protein phosphatase" evidence="6">
    <location>
        <begin position="28"/>
        <end position="168"/>
    </location>
</feature>
<keyword evidence="4" id="KW-0904">Protein phosphatase</keyword>
<dbReference type="CDD" id="cd14498">
    <property type="entry name" value="DSP"/>
    <property type="match status" value="1"/>
</dbReference>
<dbReference type="PANTHER" id="PTHR10159:SF519">
    <property type="entry name" value="DUAL SPECIFICITY PROTEIN PHOSPHATASE MPK3"/>
    <property type="match status" value="1"/>
</dbReference>
<dbReference type="InterPro" id="IPR000387">
    <property type="entry name" value="Tyr_Pase_dom"/>
</dbReference>
<dbReference type="EC" id="3.1.3.48" evidence="2"/>
<dbReference type="GO" id="GO:0005737">
    <property type="term" value="C:cytoplasm"/>
    <property type="evidence" value="ECO:0007669"/>
    <property type="project" value="TreeGrafter"/>
</dbReference>
<dbReference type="SUPFAM" id="SSF52799">
    <property type="entry name" value="(Phosphotyrosine protein) phosphatases II"/>
    <property type="match status" value="1"/>
</dbReference>
<dbReference type="SMART" id="SM00195">
    <property type="entry name" value="DSPc"/>
    <property type="match status" value="1"/>
</dbReference>
<comment type="catalytic activity">
    <reaction evidence="5">
        <text>O-phospho-L-seryl-[protein] + H2O = L-seryl-[protein] + phosphate</text>
        <dbReference type="Rhea" id="RHEA:20629"/>
        <dbReference type="Rhea" id="RHEA-COMP:9863"/>
        <dbReference type="Rhea" id="RHEA-COMP:11604"/>
        <dbReference type="ChEBI" id="CHEBI:15377"/>
        <dbReference type="ChEBI" id="CHEBI:29999"/>
        <dbReference type="ChEBI" id="CHEBI:43474"/>
        <dbReference type="ChEBI" id="CHEBI:83421"/>
        <dbReference type="EC" id="3.1.3.16"/>
    </reaction>
</comment>
<dbReference type="InterPro" id="IPR016130">
    <property type="entry name" value="Tyr_Pase_AS"/>
</dbReference>
<dbReference type="EMBL" id="GIBP01007717">
    <property type="protein sequence ID" value="NDV36686.1"/>
    <property type="molecule type" value="Transcribed_RNA"/>
</dbReference>
<sequence>MHLQAEAYEVLRYPESRFNYDTFGYHTDASLIIPNLWLGAASAAQHEIFLKQARIGTVISIHMAQAFLPDRFNHTIIPLEDHPFSALLPELDATYESITLALNSGSAVLVHCVAGASRSASVVIAYMMKSRGWTYEEAYDFVKEKRRVVEPNSGFVAQLKLYQKMRCSLDGESEAHLFYRSFLSGPFWNAKLFYQEQEKMDYLDSYESNE</sequence>
<dbReference type="GO" id="GO:0008330">
    <property type="term" value="F:protein tyrosine/threonine phosphatase activity"/>
    <property type="evidence" value="ECO:0007669"/>
    <property type="project" value="TreeGrafter"/>
</dbReference>
<evidence type="ECO:0000256" key="3">
    <source>
        <dbReference type="ARBA" id="ARBA00022801"/>
    </source>
</evidence>
<dbReference type="GO" id="GO:0004722">
    <property type="term" value="F:protein serine/threonine phosphatase activity"/>
    <property type="evidence" value="ECO:0007669"/>
    <property type="project" value="UniProtKB-EC"/>
</dbReference>
<dbReference type="InterPro" id="IPR029021">
    <property type="entry name" value="Prot-tyrosine_phosphatase-like"/>
</dbReference>
<evidence type="ECO:0000256" key="4">
    <source>
        <dbReference type="ARBA" id="ARBA00022912"/>
    </source>
</evidence>
<comment type="similarity">
    <text evidence="1">Belongs to the protein-tyrosine phosphatase family. Non-receptor class dual specificity subfamily.</text>
</comment>
<reference evidence="8" key="1">
    <citation type="journal article" date="2020" name="J. Eukaryot. Microbiol.">
        <title>De novo Sequencing, Assembly and Annotation of the Transcriptome for the Free-Living Testate Amoeba Arcella intermedia.</title>
        <authorList>
            <person name="Ribeiro G.M."/>
            <person name="Porfirio-Sousa A.L."/>
            <person name="Maurer-Alcala X.X."/>
            <person name="Katz L.A."/>
            <person name="Lahr D.J.G."/>
        </authorList>
    </citation>
    <scope>NUCLEOTIDE SEQUENCE</scope>
</reference>
<proteinExistence type="inferred from homology"/>
<feature type="domain" description="Tyrosine specific protein phosphatases" evidence="7">
    <location>
        <begin position="85"/>
        <end position="146"/>
    </location>
</feature>
<dbReference type="Gene3D" id="3.90.190.10">
    <property type="entry name" value="Protein tyrosine phosphatase superfamily"/>
    <property type="match status" value="1"/>
</dbReference>
<evidence type="ECO:0000313" key="8">
    <source>
        <dbReference type="EMBL" id="NDV36686.1"/>
    </source>
</evidence>
<dbReference type="PANTHER" id="PTHR10159">
    <property type="entry name" value="DUAL SPECIFICITY PROTEIN PHOSPHATASE"/>
    <property type="match status" value="1"/>
</dbReference>